<protein>
    <submittedName>
        <fullName evidence="8">Uncharacterized protein</fullName>
    </submittedName>
</protein>
<dbReference type="Pfam" id="PF00270">
    <property type="entry name" value="DEAD"/>
    <property type="match status" value="1"/>
</dbReference>
<dbReference type="PANTHER" id="PTHR14950">
    <property type="entry name" value="DICER-RELATED"/>
    <property type="match status" value="1"/>
</dbReference>
<dbReference type="PROSITE" id="PS51194">
    <property type="entry name" value="HELICASE_CTER"/>
    <property type="match status" value="1"/>
</dbReference>
<dbReference type="GO" id="GO:0005524">
    <property type="term" value="F:ATP binding"/>
    <property type="evidence" value="ECO:0007669"/>
    <property type="project" value="UniProtKB-KW"/>
</dbReference>
<dbReference type="Pfam" id="PF03368">
    <property type="entry name" value="Dicer_dimer"/>
    <property type="match status" value="1"/>
</dbReference>
<evidence type="ECO:0000259" key="7">
    <source>
        <dbReference type="PROSITE" id="PS51327"/>
    </source>
</evidence>
<dbReference type="Proteomes" id="UP001415857">
    <property type="component" value="Unassembled WGS sequence"/>
</dbReference>
<dbReference type="InterPro" id="IPR005034">
    <property type="entry name" value="Dicer_dimerisation"/>
</dbReference>
<dbReference type="PANTHER" id="PTHR14950:SF70">
    <property type="entry name" value="ENDORIBONUCLEASE DICER HOMOLOG 2"/>
    <property type="match status" value="1"/>
</dbReference>
<dbReference type="InterPro" id="IPR038248">
    <property type="entry name" value="Dicer_dimer_sf"/>
</dbReference>
<evidence type="ECO:0000256" key="2">
    <source>
        <dbReference type="ARBA" id="ARBA00022801"/>
    </source>
</evidence>
<dbReference type="GO" id="GO:0003723">
    <property type="term" value="F:RNA binding"/>
    <property type="evidence" value="ECO:0007669"/>
    <property type="project" value="UniProtKB-UniRule"/>
</dbReference>
<proteinExistence type="inferred from homology"/>
<dbReference type="Pfam" id="PF00271">
    <property type="entry name" value="Helicase_C"/>
    <property type="match status" value="1"/>
</dbReference>
<keyword evidence="4" id="KW-0694">RNA-binding</keyword>
<keyword evidence="1" id="KW-0547">Nucleotide-binding</keyword>
<dbReference type="CDD" id="cd18034">
    <property type="entry name" value="DEXHc_dicer"/>
    <property type="match status" value="1"/>
</dbReference>
<dbReference type="SMART" id="SM00487">
    <property type="entry name" value="DEXDc"/>
    <property type="match status" value="1"/>
</dbReference>
<evidence type="ECO:0000256" key="1">
    <source>
        <dbReference type="ARBA" id="ARBA00022741"/>
    </source>
</evidence>
<dbReference type="Gene3D" id="3.30.160.380">
    <property type="entry name" value="Dicer dimerisation domain"/>
    <property type="match status" value="1"/>
</dbReference>
<dbReference type="Gene3D" id="3.40.50.300">
    <property type="entry name" value="P-loop containing nucleotide triphosphate hydrolases"/>
    <property type="match status" value="2"/>
</dbReference>
<dbReference type="GO" id="GO:0004525">
    <property type="term" value="F:ribonuclease III activity"/>
    <property type="evidence" value="ECO:0007669"/>
    <property type="project" value="TreeGrafter"/>
</dbReference>
<dbReference type="InterPro" id="IPR014001">
    <property type="entry name" value="Helicase_ATP-bd"/>
</dbReference>
<evidence type="ECO:0000259" key="5">
    <source>
        <dbReference type="PROSITE" id="PS51192"/>
    </source>
</evidence>
<dbReference type="GO" id="GO:0005737">
    <property type="term" value="C:cytoplasm"/>
    <property type="evidence" value="ECO:0007669"/>
    <property type="project" value="TreeGrafter"/>
</dbReference>
<dbReference type="EMBL" id="JBBPBK010000001">
    <property type="protein sequence ID" value="KAK9292106.1"/>
    <property type="molecule type" value="Genomic_DNA"/>
</dbReference>
<keyword evidence="9" id="KW-1185">Reference proteome</keyword>
<dbReference type="PROSITE" id="PS51192">
    <property type="entry name" value="HELICASE_ATP_BIND_1"/>
    <property type="match status" value="1"/>
</dbReference>
<dbReference type="AlphaFoldDB" id="A0AAP0X5Q3"/>
<comment type="similarity">
    <text evidence="4">Belongs to the helicase family. Dicer subfamily.</text>
</comment>
<dbReference type="FunFam" id="3.40.50.300:FF:000420">
    <property type="entry name" value="Endoribonuclease dicer-like 1"/>
    <property type="match status" value="1"/>
</dbReference>
<gene>
    <name evidence="8" type="ORF">L1049_020064</name>
</gene>
<dbReference type="PROSITE" id="PS51327">
    <property type="entry name" value="DICER_DSRBF"/>
    <property type="match status" value="1"/>
</dbReference>
<dbReference type="InterPro" id="IPR027417">
    <property type="entry name" value="P-loop_NTPase"/>
</dbReference>
<evidence type="ECO:0000313" key="9">
    <source>
        <dbReference type="Proteomes" id="UP001415857"/>
    </source>
</evidence>
<feature type="domain" description="Helicase C-terminal" evidence="6">
    <location>
        <begin position="375"/>
        <end position="537"/>
    </location>
</feature>
<dbReference type="InterPro" id="IPR011545">
    <property type="entry name" value="DEAD/DEAH_box_helicase_dom"/>
</dbReference>
<dbReference type="GO" id="GO:0030422">
    <property type="term" value="P:siRNA processing"/>
    <property type="evidence" value="ECO:0007669"/>
    <property type="project" value="TreeGrafter"/>
</dbReference>
<evidence type="ECO:0000256" key="4">
    <source>
        <dbReference type="PROSITE-ProRule" id="PRU00657"/>
    </source>
</evidence>
<dbReference type="InterPro" id="IPR001650">
    <property type="entry name" value="Helicase_C-like"/>
</dbReference>
<feature type="domain" description="Dicer dsRNA-binding fold" evidence="7">
    <location>
        <begin position="560"/>
        <end position="646"/>
    </location>
</feature>
<dbReference type="FunFam" id="3.30.160.380:FF:000001">
    <property type="entry name" value="Endoribonuclease dicer-like 1"/>
    <property type="match status" value="1"/>
</dbReference>
<dbReference type="SMART" id="SM00490">
    <property type="entry name" value="HELICc"/>
    <property type="match status" value="1"/>
</dbReference>
<evidence type="ECO:0000256" key="3">
    <source>
        <dbReference type="ARBA" id="ARBA00022840"/>
    </source>
</evidence>
<keyword evidence="2" id="KW-0378">Hydrolase</keyword>
<keyword evidence="3" id="KW-0067">ATP-binding</keyword>
<feature type="domain" description="Helicase ATP-binding" evidence="5">
    <location>
        <begin position="29"/>
        <end position="194"/>
    </location>
</feature>
<reference evidence="8 9" key="1">
    <citation type="journal article" date="2024" name="Plant J.">
        <title>Genome sequences and population genomics reveal climatic adaptation and genomic divergence between two closely related sweetgum species.</title>
        <authorList>
            <person name="Xu W.Q."/>
            <person name="Ren C.Q."/>
            <person name="Zhang X.Y."/>
            <person name="Comes H.P."/>
            <person name="Liu X.H."/>
            <person name="Li Y.G."/>
            <person name="Kettle C.J."/>
            <person name="Jalonen R."/>
            <person name="Gaisberger H."/>
            <person name="Ma Y.Z."/>
            <person name="Qiu Y.X."/>
        </authorList>
    </citation>
    <scope>NUCLEOTIDE SEQUENCE [LARGE SCALE GENOMIC DNA]</scope>
    <source>
        <strain evidence="8">Hangzhou</strain>
    </source>
</reference>
<dbReference type="SUPFAM" id="SSF52540">
    <property type="entry name" value="P-loop containing nucleoside triphosphate hydrolases"/>
    <property type="match status" value="1"/>
</dbReference>
<accession>A0AAP0X5Q3</accession>
<evidence type="ECO:0000259" key="6">
    <source>
        <dbReference type="PROSITE" id="PS51194"/>
    </source>
</evidence>
<comment type="caution">
    <text evidence="8">The sequence shown here is derived from an EMBL/GenBank/DDBJ whole genome shotgun (WGS) entry which is preliminary data.</text>
</comment>
<evidence type="ECO:0000313" key="8">
    <source>
        <dbReference type="EMBL" id="KAK9292106.1"/>
    </source>
</evidence>
<name>A0AAP0X5Q3_LIQFO</name>
<sequence>MEAVNMEIDGTQELSADPLPFARSYQLDALEKAINQNTIVFLETGSGKTLIAIMLLRSYAYLLRKPSPFHAIFLVPQVVLVSQQAEVVKMHTDLKVGMYWGDMGIDYWDAGRWSEELGKHEVLVMTPAILLNGLRHCFFKLDMIKVLIFDECHHATGRHPYACIMKEFYHRQLQSNSSCLPRILGMTASPVNSKGSNSYWEKIHKLETLMNSKVYTSVSESVLAKFIPFSTTKLKIYKHVEIPHAPYALSEHLAHDLKSLREKHELSLKKLELKESAEESAKKKISKLFKTFLFCLDELGVWLALKAAESIACGETDIFIWGNLDLFGEKIIKDFSNDAAKIFSAYIPSGLKWSIGDNVKANMDAGFLTSKVLCLIESILEYRDLTDLRCIIFVQRIITSIVLQNLLSELLPKLCGWKSKYIAGNNSGLQSQTRKQQNEIVEEFRKGIVNIIVATSILEEGLDVQSCNLVIRFDPSNTVCSFIQSRGRARMQNSVFLLMVRSGDYATLSRVKNYLDCGDMMRKESLRHASLPCESLEKDLTDEDFYCVESTGAIVTLSSSVGLIYFYCSRLPSDGYFRPSPICHIDKDMEICTLRLPKSCPIQTVQVQGNIKMLKQIACLEACKQLHKIGALTDNLVPDMVVEEAVSQEFGNEPYDNEQPSYFPPELVNRYVTESKILYHCYLIELKPNFEYDIHVQNIMLVVRSELESDVRDMKFDFEVGRGNLTVHMKYVGVIFLSPEQVLLCRRFQITVFRVLIDHKLKEVLNGLHLWNDLVIDYLLLPTTNLLENWIIDWNSLTSVFFLCENALKNHRKSCISKGYARHVQTKNGLVCSCMLQNSLVYTPHNDQLYCISGFLDDLDGNSLLSLRDGGAIPYKKYYESRSV</sequence>
<organism evidence="8 9">
    <name type="scientific">Liquidambar formosana</name>
    <name type="common">Formosan gum</name>
    <dbReference type="NCBI Taxonomy" id="63359"/>
    <lineage>
        <taxon>Eukaryota</taxon>
        <taxon>Viridiplantae</taxon>
        <taxon>Streptophyta</taxon>
        <taxon>Embryophyta</taxon>
        <taxon>Tracheophyta</taxon>
        <taxon>Spermatophyta</taxon>
        <taxon>Magnoliopsida</taxon>
        <taxon>eudicotyledons</taxon>
        <taxon>Gunneridae</taxon>
        <taxon>Pentapetalae</taxon>
        <taxon>Saxifragales</taxon>
        <taxon>Altingiaceae</taxon>
        <taxon>Liquidambar</taxon>
    </lineage>
</organism>
<dbReference type="GO" id="GO:0005634">
    <property type="term" value="C:nucleus"/>
    <property type="evidence" value="ECO:0007669"/>
    <property type="project" value="TreeGrafter"/>
</dbReference>
<dbReference type="FunFam" id="3.40.50.300:FF:000705">
    <property type="entry name" value="Endoribonuclease dicer-like protein"/>
    <property type="match status" value="1"/>
</dbReference>